<dbReference type="SUPFAM" id="SSF69065">
    <property type="entry name" value="RNase III domain-like"/>
    <property type="match status" value="1"/>
</dbReference>
<organism evidence="2 3">
    <name type="scientific">Friedmanniomyces simplex</name>
    <dbReference type="NCBI Taxonomy" id="329884"/>
    <lineage>
        <taxon>Eukaryota</taxon>
        <taxon>Fungi</taxon>
        <taxon>Dikarya</taxon>
        <taxon>Ascomycota</taxon>
        <taxon>Pezizomycotina</taxon>
        <taxon>Dothideomycetes</taxon>
        <taxon>Dothideomycetidae</taxon>
        <taxon>Mycosphaerellales</taxon>
        <taxon>Teratosphaeriaceae</taxon>
        <taxon>Friedmanniomyces</taxon>
    </lineage>
</organism>
<name>A0A4U0X1E6_9PEZI</name>
<keyword evidence="3" id="KW-1185">Reference proteome</keyword>
<dbReference type="SMART" id="SM00535">
    <property type="entry name" value="RIBOc"/>
    <property type="match status" value="1"/>
</dbReference>
<comment type="caution">
    <text evidence="2">The sequence shown here is derived from an EMBL/GenBank/DDBJ whole genome shotgun (WGS) entry which is preliminary data.</text>
</comment>
<dbReference type="InterPro" id="IPR036389">
    <property type="entry name" value="RNase_III_sf"/>
</dbReference>
<dbReference type="GO" id="GO:0006396">
    <property type="term" value="P:RNA processing"/>
    <property type="evidence" value="ECO:0007669"/>
    <property type="project" value="InterPro"/>
</dbReference>
<reference evidence="2 3" key="1">
    <citation type="submission" date="2017-03" db="EMBL/GenBank/DDBJ databases">
        <title>Genomes of endolithic fungi from Antarctica.</title>
        <authorList>
            <person name="Coleine C."/>
            <person name="Masonjones S."/>
            <person name="Stajich J.E."/>
        </authorList>
    </citation>
    <scope>NUCLEOTIDE SEQUENCE [LARGE SCALE GENOMIC DNA]</scope>
    <source>
        <strain evidence="2 3">CCFEE 5184</strain>
    </source>
</reference>
<sequence length="230" mass="24812">MRTRTIAATKAVVDATTASRKVTQAASLIEALTRYRFRDKERLYEALDVTGTRTPQSNSRLAMVGDSVLKQVLLEHWYPSGGRKVLATNLLSKYATNANLAVVADELGIRKCLITNMPSHVSGAVLATTMEAIIGAAYLDADKSWAVAREVMDGFGLKPASADLVNSATPDEEDVNPSSAPPVVVDNVAPPPKSREQSININISVPVDDVAPRAESRERPMKIDISVTIR</sequence>
<gene>
    <name evidence="2" type="ORF">B0A55_07846</name>
</gene>
<evidence type="ECO:0000259" key="1">
    <source>
        <dbReference type="PROSITE" id="PS50142"/>
    </source>
</evidence>
<accession>A0A4U0X1E6</accession>
<dbReference type="InterPro" id="IPR000999">
    <property type="entry name" value="RNase_III_dom"/>
</dbReference>
<dbReference type="AlphaFoldDB" id="A0A4U0X1E6"/>
<protein>
    <recommendedName>
        <fullName evidence="1">RNase III domain-containing protein</fullName>
    </recommendedName>
</protein>
<dbReference type="Gene3D" id="1.10.1520.10">
    <property type="entry name" value="Ribonuclease III domain"/>
    <property type="match status" value="1"/>
</dbReference>
<dbReference type="GO" id="GO:0004525">
    <property type="term" value="F:ribonuclease III activity"/>
    <property type="evidence" value="ECO:0007669"/>
    <property type="project" value="InterPro"/>
</dbReference>
<dbReference type="CDD" id="cd00593">
    <property type="entry name" value="RIBOc"/>
    <property type="match status" value="1"/>
</dbReference>
<evidence type="ECO:0000313" key="3">
    <source>
        <dbReference type="Proteomes" id="UP000309340"/>
    </source>
</evidence>
<feature type="domain" description="RNase III" evidence="1">
    <location>
        <begin position="26"/>
        <end position="142"/>
    </location>
</feature>
<dbReference type="EMBL" id="NAJQ01000480">
    <property type="protein sequence ID" value="TKA68908.1"/>
    <property type="molecule type" value="Genomic_DNA"/>
</dbReference>
<dbReference type="OrthoDB" id="67027at2759"/>
<dbReference type="Proteomes" id="UP000309340">
    <property type="component" value="Unassembled WGS sequence"/>
</dbReference>
<dbReference type="STRING" id="329884.A0A4U0X1E6"/>
<evidence type="ECO:0000313" key="2">
    <source>
        <dbReference type="EMBL" id="TKA68908.1"/>
    </source>
</evidence>
<dbReference type="PROSITE" id="PS50142">
    <property type="entry name" value="RNASE_3_2"/>
    <property type="match status" value="1"/>
</dbReference>
<proteinExistence type="predicted"/>
<dbReference type="Pfam" id="PF00636">
    <property type="entry name" value="Ribonuclease_3"/>
    <property type="match status" value="1"/>
</dbReference>